<sequence length="474" mass="49478">MSLSSALNTAKSSLAATQTHTQLVSRNIANLNTAGATRKYANVVTGINGKVEIASIAQSQNSVLFRNMLDSTSSLAATKTVANGLSRISETIGDPELGRSPAALVSKLKDTIDAAAAQPNNFELARAAVQTAQDLATSLNQGAAMVQAVRQDADGELVAAAKSMNDILSRIKDLNDQVIAGTTGGTDVTDFVDKRDQAVAELSEYVGVSVGFRANNDMVLYTDSGVTLFERVPRLVEFSTSGALTSGSPGNVFKIDGVTVTGDNAFMPIKSGKIAGLVELRDKIAVTYGNQLDEMAGKLREAFQETGPTGLLTPVDGLFTGTVTAPPSTGLATTIKVSANAMADPKKLRDGVAGGTYDYNATGLAGFTGRLNALSTALSTSRSFTTLGSATNGSIAEFAASSVGWLEANRSKSLTDSEYKQTLLSRTQETLSDTTGINLAEEMTLLIDLERSYQASSKLISTVDEMLAALLQAI</sequence>
<name>A0ACD4NT72_9HYPH</name>
<evidence type="ECO:0000313" key="2">
    <source>
        <dbReference type="Proteomes" id="UP001163223"/>
    </source>
</evidence>
<organism evidence="1 2">
    <name type="scientific">Antarcticirhabdus aurantiaca</name>
    <dbReference type="NCBI Taxonomy" id="2606717"/>
    <lineage>
        <taxon>Bacteria</taxon>
        <taxon>Pseudomonadati</taxon>
        <taxon>Pseudomonadota</taxon>
        <taxon>Alphaproteobacteria</taxon>
        <taxon>Hyphomicrobiales</taxon>
        <taxon>Aurantimonadaceae</taxon>
        <taxon>Antarcticirhabdus</taxon>
    </lineage>
</organism>
<proteinExistence type="predicted"/>
<dbReference type="EMBL" id="CP113520">
    <property type="protein sequence ID" value="WAJ29979.1"/>
    <property type="molecule type" value="Genomic_DNA"/>
</dbReference>
<keyword evidence="2" id="KW-1185">Reference proteome</keyword>
<reference evidence="1" key="1">
    <citation type="submission" date="2022-11" db="EMBL/GenBank/DDBJ databases">
        <title>beta-Carotene-producing bacterium, Jeongeuplla avenae sp. nov., alleviates the salt stress of Arabidopsis seedlings.</title>
        <authorList>
            <person name="Jiang L."/>
            <person name="Lee J."/>
        </authorList>
    </citation>
    <scope>NUCLEOTIDE SEQUENCE</scope>
    <source>
        <strain evidence="1">DY_R2A_6</strain>
    </source>
</reference>
<protein>
    <submittedName>
        <fullName evidence="1">Flagellar hook-associated protein FlgK</fullName>
    </submittedName>
</protein>
<keyword evidence="1" id="KW-0966">Cell projection</keyword>
<accession>A0ACD4NT72</accession>
<keyword evidence="1" id="KW-0282">Flagellum</keyword>
<dbReference type="Proteomes" id="UP001163223">
    <property type="component" value="Chromosome"/>
</dbReference>
<keyword evidence="1" id="KW-0969">Cilium</keyword>
<evidence type="ECO:0000313" key="1">
    <source>
        <dbReference type="EMBL" id="WAJ29979.1"/>
    </source>
</evidence>
<gene>
    <name evidence="1" type="primary">flgK</name>
    <name evidence="1" type="ORF">OXU80_07145</name>
</gene>